<evidence type="ECO:0000256" key="3">
    <source>
        <dbReference type="ARBA" id="ARBA00022801"/>
    </source>
</evidence>
<evidence type="ECO:0000313" key="7">
    <source>
        <dbReference type="Proteomes" id="UP000295696"/>
    </source>
</evidence>
<protein>
    <submittedName>
        <fullName evidence="6">8-oxo-dGTP pyrophosphatase MutT (NUDIX family)</fullName>
    </submittedName>
</protein>
<dbReference type="AlphaFoldDB" id="A0A4R3JK92"/>
<comment type="cofactor">
    <cofactor evidence="1">
        <name>Mg(2+)</name>
        <dbReference type="ChEBI" id="CHEBI:18420"/>
    </cofactor>
</comment>
<keyword evidence="3" id="KW-0378">Hydrolase</keyword>
<dbReference type="InterPro" id="IPR000086">
    <property type="entry name" value="NUDIX_hydrolase_dom"/>
</dbReference>
<evidence type="ECO:0000256" key="1">
    <source>
        <dbReference type="ARBA" id="ARBA00001946"/>
    </source>
</evidence>
<keyword evidence="7" id="KW-1185">Reference proteome</keyword>
<keyword evidence="2" id="KW-0479">Metal-binding</keyword>
<reference evidence="6 7" key="1">
    <citation type="submission" date="2019-03" db="EMBL/GenBank/DDBJ databases">
        <title>Genomic Encyclopedia of Type Strains, Phase IV (KMG-IV): sequencing the most valuable type-strain genomes for metagenomic binning, comparative biology and taxonomic classification.</title>
        <authorList>
            <person name="Goeker M."/>
        </authorList>
    </citation>
    <scope>NUCLEOTIDE SEQUENCE [LARGE SCALE GENOMIC DNA]</scope>
    <source>
        <strain evidence="6 7">DSM 104836</strain>
    </source>
</reference>
<dbReference type="PANTHER" id="PTHR12629">
    <property type="entry name" value="DIPHOSPHOINOSITOL POLYPHOSPHATE PHOSPHOHYDROLASE"/>
    <property type="match status" value="1"/>
</dbReference>
<gene>
    <name evidence="6" type="ORF">EDD52_103377</name>
</gene>
<feature type="domain" description="Nudix hydrolase" evidence="5">
    <location>
        <begin position="12"/>
        <end position="125"/>
    </location>
</feature>
<dbReference type="GO" id="GO:0016462">
    <property type="term" value="F:pyrophosphatase activity"/>
    <property type="evidence" value="ECO:0007669"/>
    <property type="project" value="InterPro"/>
</dbReference>
<dbReference type="RefSeq" id="WP_132243652.1">
    <property type="nucleotide sequence ID" value="NZ_CBDUOC010000083.1"/>
</dbReference>
<dbReference type="PANTHER" id="PTHR12629:SF0">
    <property type="entry name" value="DIPHOSPHOINOSITOL-POLYPHOSPHATE DIPHOSPHATASE"/>
    <property type="match status" value="1"/>
</dbReference>
<dbReference type="GO" id="GO:0046872">
    <property type="term" value="F:metal ion binding"/>
    <property type="evidence" value="ECO:0007669"/>
    <property type="project" value="UniProtKB-KW"/>
</dbReference>
<dbReference type="Proteomes" id="UP000295696">
    <property type="component" value="Unassembled WGS sequence"/>
</dbReference>
<dbReference type="InterPro" id="IPR015797">
    <property type="entry name" value="NUDIX_hydrolase-like_dom_sf"/>
</dbReference>
<name>A0A4R3JK92_9RHOB</name>
<evidence type="ECO:0000256" key="2">
    <source>
        <dbReference type="ARBA" id="ARBA00022723"/>
    </source>
</evidence>
<accession>A0A4R3JK92</accession>
<organism evidence="6 7">
    <name type="scientific">Primorskyibacter sedentarius</name>
    <dbReference type="NCBI Taxonomy" id="745311"/>
    <lineage>
        <taxon>Bacteria</taxon>
        <taxon>Pseudomonadati</taxon>
        <taxon>Pseudomonadota</taxon>
        <taxon>Alphaproteobacteria</taxon>
        <taxon>Rhodobacterales</taxon>
        <taxon>Roseobacteraceae</taxon>
        <taxon>Primorskyibacter</taxon>
    </lineage>
</organism>
<evidence type="ECO:0000313" key="6">
    <source>
        <dbReference type="EMBL" id="TCS65955.1"/>
    </source>
</evidence>
<dbReference type="InterPro" id="IPR047198">
    <property type="entry name" value="DDP-like_NUDIX"/>
</dbReference>
<dbReference type="Pfam" id="PF00293">
    <property type="entry name" value="NUDIX"/>
    <property type="match status" value="1"/>
</dbReference>
<keyword evidence="4" id="KW-0460">Magnesium</keyword>
<dbReference type="SUPFAM" id="SSF55811">
    <property type="entry name" value="Nudix"/>
    <property type="match status" value="1"/>
</dbReference>
<dbReference type="GO" id="GO:0005737">
    <property type="term" value="C:cytoplasm"/>
    <property type="evidence" value="ECO:0007669"/>
    <property type="project" value="TreeGrafter"/>
</dbReference>
<sequence length="152" mass="17674">MNEKGEQIAALPIKWDKSGKITVLMVTSRETRRWVLPKGWIMDNKKPWDAAKIEALEEAGADGCIADEELGAYHYDKVLDDGSTLRCRVTVYPMKVRKLKRNWKERDQRKRHWFTPKAAAKRVHEPELSALLLRLDKKPHKEPSVRMVRKAS</sequence>
<proteinExistence type="predicted"/>
<dbReference type="EMBL" id="SLZU01000003">
    <property type="protein sequence ID" value="TCS65955.1"/>
    <property type="molecule type" value="Genomic_DNA"/>
</dbReference>
<comment type="caution">
    <text evidence="6">The sequence shown here is derived from an EMBL/GenBank/DDBJ whole genome shotgun (WGS) entry which is preliminary data.</text>
</comment>
<dbReference type="OrthoDB" id="7066910at2"/>
<evidence type="ECO:0000259" key="5">
    <source>
        <dbReference type="Pfam" id="PF00293"/>
    </source>
</evidence>
<dbReference type="CDD" id="cd04666">
    <property type="entry name" value="NUDIX_DIPP2_like_Nudt4"/>
    <property type="match status" value="1"/>
</dbReference>
<dbReference type="Gene3D" id="3.90.79.10">
    <property type="entry name" value="Nucleoside Triphosphate Pyrophosphohydrolase"/>
    <property type="match status" value="1"/>
</dbReference>
<evidence type="ECO:0000256" key="4">
    <source>
        <dbReference type="ARBA" id="ARBA00022842"/>
    </source>
</evidence>